<dbReference type="PANTHER" id="PTHR31960">
    <property type="entry name" value="F-BOX PROTEIN PP2-A15"/>
    <property type="match status" value="1"/>
</dbReference>
<proteinExistence type="predicted"/>
<organism evidence="3 4">
    <name type="scientific">Podila minutissima</name>
    <dbReference type="NCBI Taxonomy" id="64525"/>
    <lineage>
        <taxon>Eukaryota</taxon>
        <taxon>Fungi</taxon>
        <taxon>Fungi incertae sedis</taxon>
        <taxon>Mucoromycota</taxon>
        <taxon>Mortierellomycotina</taxon>
        <taxon>Mortierellomycetes</taxon>
        <taxon>Mortierellales</taxon>
        <taxon>Mortierellaceae</taxon>
        <taxon>Podila</taxon>
    </lineage>
</organism>
<dbReference type="InterPro" id="IPR025886">
    <property type="entry name" value="PP2-like"/>
</dbReference>
<evidence type="ECO:0000313" key="4">
    <source>
        <dbReference type="Proteomes" id="UP000696485"/>
    </source>
</evidence>
<evidence type="ECO:0000259" key="2">
    <source>
        <dbReference type="Pfam" id="PF12937"/>
    </source>
</evidence>
<dbReference type="Gene3D" id="1.20.1280.50">
    <property type="match status" value="1"/>
</dbReference>
<feature type="domain" description="F-box" evidence="2">
    <location>
        <begin position="29"/>
        <end position="72"/>
    </location>
</feature>
<dbReference type="InterPro" id="IPR036047">
    <property type="entry name" value="F-box-like_dom_sf"/>
</dbReference>
<feature type="compositionally biased region" description="Polar residues" evidence="1">
    <location>
        <begin position="101"/>
        <end position="111"/>
    </location>
</feature>
<feature type="region of interest" description="Disordered" evidence="1">
    <location>
        <begin position="1"/>
        <end position="30"/>
    </location>
</feature>
<name>A0A9P5VQM3_9FUNG</name>
<keyword evidence="4" id="KW-1185">Reference proteome</keyword>
<dbReference type="Pfam" id="PF12937">
    <property type="entry name" value="F-box-like"/>
    <property type="match status" value="1"/>
</dbReference>
<dbReference type="EMBL" id="JAAAUY010000052">
    <property type="protein sequence ID" value="KAF9336633.1"/>
    <property type="molecule type" value="Genomic_DNA"/>
</dbReference>
<feature type="region of interest" description="Disordered" evidence="1">
    <location>
        <begin position="424"/>
        <end position="453"/>
    </location>
</feature>
<dbReference type="InterPro" id="IPR001810">
    <property type="entry name" value="F-box_dom"/>
</dbReference>
<dbReference type="Proteomes" id="UP000696485">
    <property type="component" value="Unassembled WGS sequence"/>
</dbReference>
<gene>
    <name evidence="3" type="ORF">BG006_007959</name>
</gene>
<feature type="compositionally biased region" description="Pro residues" evidence="1">
    <location>
        <begin position="113"/>
        <end position="122"/>
    </location>
</feature>
<dbReference type="AlphaFoldDB" id="A0A9P5VQM3"/>
<reference evidence="3" key="1">
    <citation type="journal article" date="2020" name="Fungal Divers.">
        <title>Resolving the Mortierellaceae phylogeny through synthesis of multi-gene phylogenetics and phylogenomics.</title>
        <authorList>
            <person name="Vandepol N."/>
            <person name="Liber J."/>
            <person name="Desiro A."/>
            <person name="Na H."/>
            <person name="Kennedy M."/>
            <person name="Barry K."/>
            <person name="Grigoriev I.V."/>
            <person name="Miller A.N."/>
            <person name="O'Donnell K."/>
            <person name="Stajich J.E."/>
            <person name="Bonito G."/>
        </authorList>
    </citation>
    <scope>NUCLEOTIDE SEQUENCE</scope>
    <source>
        <strain evidence="3">NVP1</strain>
    </source>
</reference>
<sequence>MENTEQEQPGLASTNETGTQDTPPPKSLCEMPPEVLMHIALALPCREFARMLQTSRYIHDTINTHWIWHMRFTTRFGQTILQPLVRSRTPTPPPVSTRSSQVLNTSTCNENPPSVPSAPSPPTTENTHDIHTEQGEEACEAMKPAISKGKNRKVDLRKTTKVSKEELVSLYKKYSRMILPAEDMDIVHMGDRYWKMIEYPSSHFGKLAELMSVWWMDVAVVFRGVPPGRYRIQWRLSVTSEAPVVNSEFRAVLFDKDENASITSTIPEAIMFKPRTVQEFTEQTDSKVAKADRKPFRNLFRGFATLELPADLVVDEDYQNVFVQIRNHEGWKSGLYIDYVRLVDLDDPVRSKDRIALRTDNSGCNVDEPVNDEGEEYYPSSSNSWFGNALGFRPNLTKNDSGSSRRPGGARSRAFRHVAELSDASATSLSPTTSAPSSPHLSATNTGNNRDNQPSPGSWYKFFAFLVIYCMYISWTQ</sequence>
<accession>A0A9P5VQM3</accession>
<protein>
    <recommendedName>
        <fullName evidence="2">F-box domain-containing protein</fullName>
    </recommendedName>
</protein>
<feature type="compositionally biased region" description="Polar residues" evidence="1">
    <location>
        <begin position="1"/>
        <end position="21"/>
    </location>
</feature>
<feature type="region of interest" description="Disordered" evidence="1">
    <location>
        <begin position="85"/>
        <end position="129"/>
    </location>
</feature>
<feature type="compositionally biased region" description="Low complexity" evidence="1">
    <location>
        <begin position="424"/>
        <end position="444"/>
    </location>
</feature>
<evidence type="ECO:0000313" key="3">
    <source>
        <dbReference type="EMBL" id="KAF9336633.1"/>
    </source>
</evidence>
<dbReference type="Pfam" id="PF14299">
    <property type="entry name" value="PP2"/>
    <property type="match status" value="1"/>
</dbReference>
<evidence type="ECO:0000256" key="1">
    <source>
        <dbReference type="SAM" id="MobiDB-lite"/>
    </source>
</evidence>
<comment type="caution">
    <text evidence="3">The sequence shown here is derived from an EMBL/GenBank/DDBJ whole genome shotgun (WGS) entry which is preliminary data.</text>
</comment>
<dbReference type="PANTHER" id="PTHR31960:SF2">
    <property type="entry name" value="F-BOX PROTEIN PP2-A15"/>
    <property type="match status" value="1"/>
</dbReference>
<dbReference type="SUPFAM" id="SSF81383">
    <property type="entry name" value="F-box domain"/>
    <property type="match status" value="1"/>
</dbReference>